<dbReference type="RefSeq" id="WP_037130206.1">
    <property type="nucleotide sequence ID" value="NZ_JBEUOO010000037.1"/>
</dbReference>
<name>A0ABV5XTL3_9NOCA</name>
<organism evidence="1 2">
    <name type="scientific">Rhodococcus baikonurensis</name>
    <dbReference type="NCBI Taxonomy" id="172041"/>
    <lineage>
        <taxon>Bacteria</taxon>
        <taxon>Bacillati</taxon>
        <taxon>Actinomycetota</taxon>
        <taxon>Actinomycetes</taxon>
        <taxon>Mycobacteriales</taxon>
        <taxon>Nocardiaceae</taxon>
        <taxon>Rhodococcus</taxon>
        <taxon>Rhodococcus erythropolis group</taxon>
    </lineage>
</organism>
<reference evidence="1 2" key="1">
    <citation type="submission" date="2024-09" db="EMBL/GenBank/DDBJ databases">
        <authorList>
            <person name="Sun Q."/>
            <person name="Mori K."/>
        </authorList>
    </citation>
    <scope>NUCLEOTIDE SEQUENCE [LARGE SCALE GENOMIC DNA]</scope>
    <source>
        <strain evidence="1 2">JCM 11411</strain>
    </source>
</reference>
<accession>A0ABV5XTL3</accession>
<comment type="caution">
    <text evidence="1">The sequence shown here is derived from an EMBL/GenBank/DDBJ whole genome shotgun (WGS) entry which is preliminary data.</text>
</comment>
<dbReference type="EMBL" id="JBHMAS010000116">
    <property type="protein sequence ID" value="MFB9785386.1"/>
    <property type="molecule type" value="Genomic_DNA"/>
</dbReference>
<gene>
    <name evidence="1" type="ORF">ACFFQ6_37430</name>
</gene>
<evidence type="ECO:0000313" key="1">
    <source>
        <dbReference type="EMBL" id="MFB9785386.1"/>
    </source>
</evidence>
<evidence type="ECO:0000313" key="2">
    <source>
        <dbReference type="Proteomes" id="UP001589587"/>
    </source>
</evidence>
<dbReference type="GeneID" id="93806458"/>
<protein>
    <submittedName>
        <fullName evidence="1">Helix-turn-helix domain-containing protein</fullName>
    </submittedName>
</protein>
<sequence length="210" mass="23525">MTSRRGPRWTRKRLEMMLRTCYGETERGGVDVAVVAEACGVSTRTVRRWLSGTNRQLAAIPSPRLAQLRLPAPDSELRSQQQADYARDAITSIALPKGRGVLPAWRDRGWLDSHVVAIVDLAGKPWRQVVISNGSARSMKEFRRRGSIVDLTTLPTRFHGVVLAHEVIQEVEPWRVHPRPQILAQGRTQVWSDDAPAVDLSVLAVARELK</sequence>
<keyword evidence="2" id="KW-1185">Reference proteome</keyword>
<dbReference type="Proteomes" id="UP001589587">
    <property type="component" value="Unassembled WGS sequence"/>
</dbReference>
<proteinExistence type="predicted"/>